<evidence type="ECO:0000313" key="8">
    <source>
        <dbReference type="Proteomes" id="UP000037267"/>
    </source>
</evidence>
<dbReference type="PATRIC" id="fig|1503.3.peg.2280"/>
<evidence type="ECO:0000256" key="2">
    <source>
        <dbReference type="ARBA" id="ARBA00023002"/>
    </source>
</evidence>
<dbReference type="SUPFAM" id="SSF51735">
    <property type="entry name" value="NAD(P)-binding Rossmann-fold domains"/>
    <property type="match status" value="1"/>
</dbReference>
<dbReference type="GO" id="GO:0016616">
    <property type="term" value="F:oxidoreductase activity, acting on the CH-OH group of donors, NAD or NADP as acceptor"/>
    <property type="evidence" value="ECO:0007669"/>
    <property type="project" value="InterPro"/>
</dbReference>
<dbReference type="SUPFAM" id="SSF52283">
    <property type="entry name" value="Formate/glycerate dehydrogenase catalytic domain-like"/>
    <property type="match status" value="1"/>
</dbReference>
<dbReference type="InterPro" id="IPR036291">
    <property type="entry name" value="NAD(P)-bd_dom_sf"/>
</dbReference>
<dbReference type="PANTHER" id="PTHR43761">
    <property type="entry name" value="D-ISOMER SPECIFIC 2-HYDROXYACID DEHYDROGENASE FAMILY PROTEIN (AFU_ORTHOLOGUE AFUA_1G13630)"/>
    <property type="match status" value="1"/>
</dbReference>
<dbReference type="InterPro" id="IPR050418">
    <property type="entry name" value="D-iso_2-hydroxyacid_DH_PdxB"/>
</dbReference>
<dbReference type="InterPro" id="IPR006140">
    <property type="entry name" value="D-isomer_DH_NAD-bd"/>
</dbReference>
<dbReference type="STRING" id="1503.CLPU_4c00570"/>
<feature type="domain" description="D-isomer specific 2-hydroxyacid dehydrogenase catalytic" evidence="5">
    <location>
        <begin position="15"/>
        <end position="317"/>
    </location>
</feature>
<keyword evidence="2 4" id="KW-0560">Oxidoreductase</keyword>
<protein>
    <submittedName>
        <fullName evidence="7">D-2-hydroxyacid dehydrogenase Ddh</fullName>
        <ecNumber evidence="7">1.1.1.-</ecNumber>
    </submittedName>
</protein>
<accession>A0A0L0WC07</accession>
<evidence type="ECO:0000256" key="4">
    <source>
        <dbReference type="RuleBase" id="RU003719"/>
    </source>
</evidence>
<dbReference type="Pfam" id="PF02826">
    <property type="entry name" value="2-Hacid_dh_C"/>
    <property type="match status" value="1"/>
</dbReference>
<keyword evidence="8" id="KW-1185">Reference proteome</keyword>
<evidence type="ECO:0000259" key="5">
    <source>
        <dbReference type="Pfam" id="PF00389"/>
    </source>
</evidence>
<dbReference type="EMBL" id="LGSS01000004">
    <property type="protein sequence ID" value="KNF09011.1"/>
    <property type="molecule type" value="Genomic_DNA"/>
</dbReference>
<dbReference type="GO" id="GO:0051287">
    <property type="term" value="F:NAD binding"/>
    <property type="evidence" value="ECO:0007669"/>
    <property type="project" value="InterPro"/>
</dbReference>
<dbReference type="CDD" id="cd12162">
    <property type="entry name" value="2-Hacid_dh_4"/>
    <property type="match status" value="1"/>
</dbReference>
<organism evidence="7 8">
    <name type="scientific">Gottschalkia purinilytica</name>
    <name type="common">Clostridium purinilyticum</name>
    <dbReference type="NCBI Taxonomy" id="1503"/>
    <lineage>
        <taxon>Bacteria</taxon>
        <taxon>Bacillati</taxon>
        <taxon>Bacillota</taxon>
        <taxon>Tissierellia</taxon>
        <taxon>Tissierellales</taxon>
        <taxon>Gottschalkiaceae</taxon>
        <taxon>Gottschalkia</taxon>
    </lineage>
</organism>
<dbReference type="InterPro" id="IPR006139">
    <property type="entry name" value="D-isomer_2_OHA_DH_cat_dom"/>
</dbReference>
<dbReference type="InterPro" id="IPR029753">
    <property type="entry name" value="D-isomer_DH_CS"/>
</dbReference>
<evidence type="ECO:0000259" key="6">
    <source>
        <dbReference type="Pfam" id="PF02826"/>
    </source>
</evidence>
<comment type="caution">
    <text evidence="7">The sequence shown here is derived from an EMBL/GenBank/DDBJ whole genome shotgun (WGS) entry which is preliminary data.</text>
</comment>
<comment type="similarity">
    <text evidence="1 4">Belongs to the D-isomer specific 2-hydroxyacid dehydrogenase family.</text>
</comment>
<sequence length="319" mass="36045">MYKIAILDAKTLGEDIDLSCFNKFGEVKLYETTSREEIFERTKDVDVVLTNKVILDKEVISKAKNLKLICITATGINNVDTEYAKERNIAVTNVAGYSTKSVVQHTFAMLFYLAHSLKYYDEYVKNGEYSNSPIFTNISRVYYELENKTWGIIGLGEIGRGVAKVAESFGAKVVYYSTSGRNTSSSYERKDLDELLSISDVVSIHCPLNSKTENLITLEKIKMMKKSAFLINAARGKIINEKDLSVALDEDLIMGACLDVLEKEPIDKENPLLRIKNKDKLLITPHIAWASFEARVKLINEVNLNIEAFVKGEKRNRVE</sequence>
<dbReference type="Proteomes" id="UP000037267">
    <property type="component" value="Unassembled WGS sequence"/>
</dbReference>
<gene>
    <name evidence="7" type="primary">ddh</name>
    <name evidence="7" type="ORF">CLPU_4c00570</name>
</gene>
<name>A0A0L0WC07_GOTPU</name>
<dbReference type="PROSITE" id="PS00671">
    <property type="entry name" value="D_2_HYDROXYACID_DH_3"/>
    <property type="match status" value="1"/>
</dbReference>
<dbReference type="Gene3D" id="3.40.50.720">
    <property type="entry name" value="NAD(P)-binding Rossmann-like Domain"/>
    <property type="match status" value="2"/>
</dbReference>
<feature type="domain" description="D-isomer specific 2-hydroxyacid dehydrogenase NAD-binding" evidence="6">
    <location>
        <begin position="107"/>
        <end position="288"/>
    </location>
</feature>
<keyword evidence="3" id="KW-0520">NAD</keyword>
<evidence type="ECO:0000313" key="7">
    <source>
        <dbReference type="EMBL" id="KNF09011.1"/>
    </source>
</evidence>
<dbReference type="Pfam" id="PF00389">
    <property type="entry name" value="2-Hacid_dh"/>
    <property type="match status" value="1"/>
</dbReference>
<dbReference type="OrthoDB" id="9805416at2"/>
<dbReference type="NCBIfam" id="NF006263">
    <property type="entry name" value="PRK08410.1"/>
    <property type="match status" value="1"/>
</dbReference>
<dbReference type="AlphaFoldDB" id="A0A0L0WC07"/>
<dbReference type="RefSeq" id="WP_050354590.1">
    <property type="nucleotide sequence ID" value="NZ_LGSS01000004.1"/>
</dbReference>
<dbReference type="PANTHER" id="PTHR43761:SF1">
    <property type="entry name" value="D-ISOMER SPECIFIC 2-HYDROXYACID DEHYDROGENASE CATALYTIC DOMAIN-CONTAINING PROTEIN-RELATED"/>
    <property type="match status" value="1"/>
</dbReference>
<evidence type="ECO:0000256" key="1">
    <source>
        <dbReference type="ARBA" id="ARBA00005854"/>
    </source>
</evidence>
<evidence type="ECO:0000256" key="3">
    <source>
        <dbReference type="ARBA" id="ARBA00023027"/>
    </source>
</evidence>
<proteinExistence type="inferred from homology"/>
<reference evidence="8" key="1">
    <citation type="submission" date="2015-07" db="EMBL/GenBank/DDBJ databases">
        <title>Draft genome sequence of the purine-degrading Gottschalkia purinilyticum DSM 1384 (formerly Clostridium purinilyticum).</title>
        <authorList>
            <person name="Poehlein A."/>
            <person name="Schiel-Bengelsdorf B."/>
            <person name="Bengelsdorf F.R."/>
            <person name="Daniel R."/>
            <person name="Duerre P."/>
        </authorList>
    </citation>
    <scope>NUCLEOTIDE SEQUENCE [LARGE SCALE GENOMIC DNA]</scope>
    <source>
        <strain evidence="8">DSM 1384</strain>
    </source>
</reference>
<dbReference type="EC" id="1.1.1.-" evidence="7"/>